<protein>
    <submittedName>
        <fullName evidence="10">Chain length determinant protein</fullName>
    </submittedName>
</protein>
<dbReference type="PaxDb" id="123214-PERMA_0007"/>
<evidence type="ECO:0000256" key="7">
    <source>
        <dbReference type="SAM" id="Phobius"/>
    </source>
</evidence>
<dbReference type="AlphaFoldDB" id="C0QSZ0"/>
<feature type="domain" description="Polysaccharide chain length determinant N-terminal" evidence="8">
    <location>
        <begin position="25"/>
        <end position="91"/>
    </location>
</feature>
<name>C0QSZ0_PERMH</name>
<dbReference type="KEGG" id="pmx:PERMA_0007"/>
<dbReference type="GO" id="GO:0005886">
    <property type="term" value="C:plasma membrane"/>
    <property type="evidence" value="ECO:0007669"/>
    <property type="project" value="UniProtKB-SubCell"/>
</dbReference>
<dbReference type="InterPro" id="IPR050445">
    <property type="entry name" value="Bact_polysacc_biosynth/exp"/>
</dbReference>
<dbReference type="GO" id="GO:0004713">
    <property type="term" value="F:protein tyrosine kinase activity"/>
    <property type="evidence" value="ECO:0007669"/>
    <property type="project" value="TreeGrafter"/>
</dbReference>
<keyword evidence="3 7" id="KW-0812">Transmembrane</keyword>
<dbReference type="InterPro" id="IPR032807">
    <property type="entry name" value="GNVR"/>
</dbReference>
<evidence type="ECO:0000256" key="6">
    <source>
        <dbReference type="SAM" id="Coils"/>
    </source>
</evidence>
<dbReference type="HOGENOM" id="CLU_063628_0_0_0"/>
<dbReference type="Proteomes" id="UP000001366">
    <property type="component" value="Chromosome"/>
</dbReference>
<organism evidence="10 11">
    <name type="scientific">Persephonella marina (strain DSM 14350 / EX-H1)</name>
    <dbReference type="NCBI Taxonomy" id="123214"/>
    <lineage>
        <taxon>Bacteria</taxon>
        <taxon>Pseudomonadati</taxon>
        <taxon>Aquificota</taxon>
        <taxon>Aquificia</taxon>
        <taxon>Aquificales</taxon>
        <taxon>Hydrogenothermaceae</taxon>
        <taxon>Persephonella</taxon>
    </lineage>
</organism>
<keyword evidence="2" id="KW-1003">Cell membrane</keyword>
<keyword evidence="4 7" id="KW-1133">Transmembrane helix</keyword>
<evidence type="ECO:0000313" key="11">
    <source>
        <dbReference type="Proteomes" id="UP000001366"/>
    </source>
</evidence>
<dbReference type="EMBL" id="CP001230">
    <property type="protein sequence ID" value="ACO04553.1"/>
    <property type="molecule type" value="Genomic_DNA"/>
</dbReference>
<feature type="coiled-coil region" evidence="6">
    <location>
        <begin position="161"/>
        <end position="235"/>
    </location>
</feature>
<evidence type="ECO:0000256" key="3">
    <source>
        <dbReference type="ARBA" id="ARBA00022692"/>
    </source>
</evidence>
<evidence type="ECO:0000256" key="5">
    <source>
        <dbReference type="ARBA" id="ARBA00023136"/>
    </source>
</evidence>
<accession>C0QSZ0</accession>
<reference evidence="10 11" key="1">
    <citation type="journal article" date="2009" name="J. Bacteriol.">
        <title>Complete and draft genome sequences of six members of the Aquificales.</title>
        <authorList>
            <person name="Reysenbach A.L."/>
            <person name="Hamamura N."/>
            <person name="Podar M."/>
            <person name="Griffiths E."/>
            <person name="Ferreira S."/>
            <person name="Hochstein R."/>
            <person name="Heidelberg J."/>
            <person name="Johnson J."/>
            <person name="Mead D."/>
            <person name="Pohorille A."/>
            <person name="Sarmiento M."/>
            <person name="Schweighofer K."/>
            <person name="Seshadri R."/>
            <person name="Voytek M.A."/>
        </authorList>
    </citation>
    <scope>NUCLEOTIDE SEQUENCE [LARGE SCALE GENOMIC DNA]</scope>
    <source>
        <strain evidence="11">DSM 14350 / EX-H1</strain>
    </source>
</reference>
<keyword evidence="5 7" id="KW-0472">Membrane</keyword>
<dbReference type="PANTHER" id="PTHR32309:SF13">
    <property type="entry name" value="FERRIC ENTEROBACTIN TRANSPORT PROTEIN FEPE"/>
    <property type="match status" value="1"/>
</dbReference>
<evidence type="ECO:0000259" key="8">
    <source>
        <dbReference type="Pfam" id="PF02706"/>
    </source>
</evidence>
<dbReference type="Pfam" id="PF02706">
    <property type="entry name" value="Wzz"/>
    <property type="match status" value="1"/>
</dbReference>
<dbReference type="InterPro" id="IPR003856">
    <property type="entry name" value="LPS_length_determ_N"/>
</dbReference>
<proteinExistence type="predicted"/>
<evidence type="ECO:0000256" key="1">
    <source>
        <dbReference type="ARBA" id="ARBA00004651"/>
    </source>
</evidence>
<dbReference type="RefSeq" id="WP_012676790.1">
    <property type="nucleotide sequence ID" value="NC_012440.1"/>
</dbReference>
<dbReference type="eggNOG" id="COG3206">
    <property type="taxonomic scope" value="Bacteria"/>
</dbReference>
<evidence type="ECO:0000259" key="9">
    <source>
        <dbReference type="Pfam" id="PF13807"/>
    </source>
</evidence>
<dbReference type="PANTHER" id="PTHR32309">
    <property type="entry name" value="TYROSINE-PROTEIN KINASE"/>
    <property type="match status" value="1"/>
</dbReference>
<feature type="transmembrane region" description="Helical" evidence="7">
    <location>
        <begin position="253"/>
        <end position="274"/>
    </location>
</feature>
<evidence type="ECO:0000256" key="2">
    <source>
        <dbReference type="ARBA" id="ARBA00022475"/>
    </source>
</evidence>
<gene>
    <name evidence="10" type="ordered locus">PERMA_0007</name>
</gene>
<dbReference type="OrthoDB" id="12466at2"/>
<evidence type="ECO:0000256" key="4">
    <source>
        <dbReference type="ARBA" id="ARBA00022989"/>
    </source>
</evidence>
<feature type="domain" description="Tyrosine-protein kinase G-rich" evidence="9">
    <location>
        <begin position="241"/>
        <end position="273"/>
    </location>
</feature>
<evidence type="ECO:0000313" key="10">
    <source>
        <dbReference type="EMBL" id="ACO04553.1"/>
    </source>
</evidence>
<keyword evidence="11" id="KW-1185">Reference proteome</keyword>
<keyword evidence="6" id="KW-0175">Coiled coil</keyword>
<dbReference type="STRING" id="123214.PERMA_0007"/>
<dbReference type="Pfam" id="PF13807">
    <property type="entry name" value="GNVR"/>
    <property type="match status" value="1"/>
</dbReference>
<sequence>MEKDKNIQKLESKDLSEKVVYYEEDEIDLYELWLTLKKRYKLVLSVTVFFILLSAVYLFLTKPVYRAEFIVKLPQGLTSPQETKNIIDNLENLRKEKRYMELSNLLGISQEKIMDIDSFSASEIRKNKNLIKVILDVYDPNIISKLSVSILEHLNNNRFVKERIEIRKETLRFSIEETNEKIKEIESIKDRILNDLKNGRIKDLGFNPVDMDRTVLSLKEKVKNLENQLKLLRGYEIAVDPVVPEKPSKPKKALILAVASVSGLFLGVFLAFFAEWIENARKRREEIL</sequence>
<comment type="subcellular location">
    <subcellularLocation>
        <location evidence="1">Cell membrane</location>
        <topology evidence="1">Multi-pass membrane protein</topology>
    </subcellularLocation>
</comment>
<feature type="transmembrane region" description="Helical" evidence="7">
    <location>
        <begin position="42"/>
        <end position="60"/>
    </location>
</feature>